<gene>
    <name evidence="6" type="primary">hmuV2</name>
    <name evidence="6" type="ORF">CJEDD_03850</name>
</gene>
<dbReference type="InterPro" id="IPR003593">
    <property type="entry name" value="AAA+_ATPase"/>
</dbReference>
<dbReference type="PANTHER" id="PTHR42794:SF1">
    <property type="entry name" value="HEMIN IMPORT ATP-BINDING PROTEIN HMUV"/>
    <property type="match status" value="1"/>
</dbReference>
<dbReference type="RefSeq" id="WP_042405379.1">
    <property type="nucleotide sequence ID" value="NZ_CBYN010000012.1"/>
</dbReference>
<protein>
    <submittedName>
        <fullName evidence="6">Hemin import ATP-binding protein HmuV</fullName>
        <ecNumber evidence="6">3.6.3.-</ecNumber>
    </submittedName>
</protein>
<evidence type="ECO:0000256" key="1">
    <source>
        <dbReference type="ARBA" id="ARBA00022448"/>
    </source>
</evidence>
<evidence type="ECO:0000313" key="6">
    <source>
        <dbReference type="EMBL" id="WCZ38385.1"/>
    </source>
</evidence>
<evidence type="ECO:0000256" key="4">
    <source>
        <dbReference type="ARBA" id="ARBA00022967"/>
    </source>
</evidence>
<keyword evidence="2" id="KW-0547">Nucleotide-binding</keyword>
<dbReference type="Gene3D" id="3.40.50.300">
    <property type="entry name" value="P-loop containing nucleotide triphosphate hydrolases"/>
    <property type="match status" value="1"/>
</dbReference>
<keyword evidence="4" id="KW-1278">Translocase</keyword>
<dbReference type="CDD" id="cd03214">
    <property type="entry name" value="ABC_Iron-Siderophores_B12_Hemin"/>
    <property type="match status" value="1"/>
</dbReference>
<dbReference type="InterPro" id="IPR003439">
    <property type="entry name" value="ABC_transporter-like_ATP-bd"/>
</dbReference>
<dbReference type="PANTHER" id="PTHR42794">
    <property type="entry name" value="HEMIN IMPORT ATP-BINDING PROTEIN HMUV"/>
    <property type="match status" value="1"/>
</dbReference>
<reference evidence="6 7" key="1">
    <citation type="submission" date="2020-10" db="EMBL/GenBank/DDBJ databases">
        <title>Complete genome sequence of Corynebacterium jeddahense DSM 45997, type strain of Corynebacterium jeddahense.</title>
        <authorList>
            <person name="Busche T."/>
            <person name="Kalinowski J."/>
            <person name="Ruckert C."/>
        </authorList>
    </citation>
    <scope>NUCLEOTIDE SEQUENCE [LARGE SCALE GENOMIC DNA]</scope>
    <source>
        <strain evidence="6 7">DSM 45997</strain>
    </source>
</reference>
<name>A0ABY7UKG8_9CORY</name>
<dbReference type="InterPro" id="IPR027417">
    <property type="entry name" value="P-loop_NTPase"/>
</dbReference>
<keyword evidence="1" id="KW-0813">Transport</keyword>
<dbReference type="InterPro" id="IPR017871">
    <property type="entry name" value="ABC_transporter-like_CS"/>
</dbReference>
<evidence type="ECO:0000256" key="2">
    <source>
        <dbReference type="ARBA" id="ARBA00022741"/>
    </source>
</evidence>
<organism evidence="6 7">
    <name type="scientific">Corynebacterium jeddahense</name>
    <dbReference type="NCBI Taxonomy" id="1414719"/>
    <lineage>
        <taxon>Bacteria</taxon>
        <taxon>Bacillati</taxon>
        <taxon>Actinomycetota</taxon>
        <taxon>Actinomycetes</taxon>
        <taxon>Mycobacteriales</taxon>
        <taxon>Corynebacteriaceae</taxon>
        <taxon>Corynebacterium</taxon>
    </lineage>
</organism>
<dbReference type="EC" id="3.6.3.-" evidence="6"/>
<dbReference type="Pfam" id="PF00005">
    <property type="entry name" value="ABC_tran"/>
    <property type="match status" value="1"/>
</dbReference>
<dbReference type="NCBIfam" id="NF010068">
    <property type="entry name" value="PRK13548.1"/>
    <property type="match status" value="1"/>
</dbReference>
<dbReference type="PROSITE" id="PS00211">
    <property type="entry name" value="ABC_TRANSPORTER_1"/>
    <property type="match status" value="1"/>
</dbReference>
<dbReference type="SUPFAM" id="SSF52540">
    <property type="entry name" value="P-loop containing nucleoside triphosphate hydrolases"/>
    <property type="match status" value="1"/>
</dbReference>
<dbReference type="SMART" id="SM00382">
    <property type="entry name" value="AAA"/>
    <property type="match status" value="1"/>
</dbReference>
<keyword evidence="6" id="KW-0378">Hydrolase</keyword>
<keyword evidence="7" id="KW-1185">Reference proteome</keyword>
<dbReference type="Proteomes" id="UP001218071">
    <property type="component" value="Chromosome"/>
</dbReference>
<dbReference type="PROSITE" id="PS50893">
    <property type="entry name" value="ABC_TRANSPORTER_2"/>
    <property type="match status" value="1"/>
</dbReference>
<proteinExistence type="predicted"/>
<evidence type="ECO:0000259" key="5">
    <source>
        <dbReference type="PROSITE" id="PS50893"/>
    </source>
</evidence>
<dbReference type="GO" id="GO:0016787">
    <property type="term" value="F:hydrolase activity"/>
    <property type="evidence" value="ECO:0007669"/>
    <property type="project" value="UniProtKB-KW"/>
</dbReference>
<evidence type="ECO:0000313" key="7">
    <source>
        <dbReference type="Proteomes" id="UP001218071"/>
    </source>
</evidence>
<feature type="domain" description="ABC transporter" evidence="5">
    <location>
        <begin position="3"/>
        <end position="233"/>
    </location>
</feature>
<keyword evidence="3 6" id="KW-0067">ATP-binding</keyword>
<sequence length="254" mass="26745">MTVRAHGVTVVKQGRTILDNVSMSANAGEVTGLIGPNGAGKSTLLAALSGDIPIAGGTVELAGKETSRSNARELARTRAVMLQDVAVAFSFLVRDVVEMGRHPWGAGPEDAEIVDDALAATGMTHLQDREVVTLSGGERSRAAFARVLAQRTPVVFLDEPTAAMDVRYQEQTMGLVRTLAAKGVTVIVVLHDLQLAARYCDRVVCLKEGTIAASGPVHEVYSGDVLSAVYDWPIAVSRVDGHVFVSPARADSTG</sequence>
<dbReference type="EMBL" id="CP063194">
    <property type="protein sequence ID" value="WCZ38385.1"/>
    <property type="molecule type" value="Genomic_DNA"/>
</dbReference>
<accession>A0ABY7UKG8</accession>
<dbReference type="GO" id="GO:0005524">
    <property type="term" value="F:ATP binding"/>
    <property type="evidence" value="ECO:0007669"/>
    <property type="project" value="UniProtKB-KW"/>
</dbReference>
<evidence type="ECO:0000256" key="3">
    <source>
        <dbReference type="ARBA" id="ARBA00022840"/>
    </source>
</evidence>